<keyword evidence="1" id="KW-1133">Transmembrane helix</keyword>
<proteinExistence type="predicted"/>
<protein>
    <submittedName>
        <fullName evidence="2">Uncharacterized protein</fullName>
    </submittedName>
</protein>
<sequence>MRTLIFTIFLSFIATFGLAALFSGRTFYMSAYSVADKNVFNRQESFFSAAVGSNLPEIVSSFFGTILIISGGEIAVRLVQRRRRQLTKLNMRKIKRLASVHSIDKIIPSKHLHARLPHKT</sequence>
<reference evidence="2 3" key="1">
    <citation type="journal article" date="2016" name="Nat. Commun.">
        <title>Thousands of microbial genomes shed light on interconnected biogeochemical processes in an aquifer system.</title>
        <authorList>
            <person name="Anantharaman K."/>
            <person name="Brown C.T."/>
            <person name="Hug L.A."/>
            <person name="Sharon I."/>
            <person name="Castelle C.J."/>
            <person name="Probst A.J."/>
            <person name="Thomas B.C."/>
            <person name="Singh A."/>
            <person name="Wilkins M.J."/>
            <person name="Karaoz U."/>
            <person name="Brodie E.L."/>
            <person name="Williams K.H."/>
            <person name="Hubbard S.S."/>
            <person name="Banfield J.F."/>
        </authorList>
    </citation>
    <scope>NUCLEOTIDE SEQUENCE [LARGE SCALE GENOMIC DNA]</scope>
</reference>
<comment type="caution">
    <text evidence="2">The sequence shown here is derived from an EMBL/GenBank/DDBJ whole genome shotgun (WGS) entry which is preliminary data.</text>
</comment>
<gene>
    <name evidence="2" type="ORF">A2828_00460</name>
</gene>
<accession>A0A1G2PDK3</accession>
<evidence type="ECO:0000313" key="2">
    <source>
        <dbReference type="EMBL" id="OHA46405.1"/>
    </source>
</evidence>
<name>A0A1G2PDK3_9BACT</name>
<organism evidence="2 3">
    <name type="scientific">Candidatus Terrybacteria bacterium RIFCSPHIGHO2_01_FULL_43_35</name>
    <dbReference type="NCBI Taxonomy" id="1802361"/>
    <lineage>
        <taxon>Bacteria</taxon>
        <taxon>Candidatus Terryibacteriota</taxon>
    </lineage>
</organism>
<dbReference type="EMBL" id="MHSR01000016">
    <property type="protein sequence ID" value="OHA46405.1"/>
    <property type="molecule type" value="Genomic_DNA"/>
</dbReference>
<dbReference type="Proteomes" id="UP000178869">
    <property type="component" value="Unassembled WGS sequence"/>
</dbReference>
<keyword evidence="1" id="KW-0472">Membrane</keyword>
<dbReference type="AlphaFoldDB" id="A0A1G2PDK3"/>
<keyword evidence="1" id="KW-0812">Transmembrane</keyword>
<evidence type="ECO:0000256" key="1">
    <source>
        <dbReference type="SAM" id="Phobius"/>
    </source>
</evidence>
<feature type="transmembrane region" description="Helical" evidence="1">
    <location>
        <begin position="59"/>
        <end position="79"/>
    </location>
</feature>
<evidence type="ECO:0000313" key="3">
    <source>
        <dbReference type="Proteomes" id="UP000178869"/>
    </source>
</evidence>